<feature type="coiled-coil region" evidence="1">
    <location>
        <begin position="26"/>
        <end position="102"/>
    </location>
</feature>
<feature type="coiled-coil region" evidence="1">
    <location>
        <begin position="226"/>
        <end position="289"/>
    </location>
</feature>
<keyword evidence="4" id="KW-1185">Reference proteome</keyword>
<comment type="caution">
    <text evidence="3">The sequence shown here is derived from an EMBL/GenBank/DDBJ whole genome shotgun (WGS) entry which is preliminary data.</text>
</comment>
<dbReference type="Proteomes" id="UP001141327">
    <property type="component" value="Unassembled WGS sequence"/>
</dbReference>
<evidence type="ECO:0000313" key="3">
    <source>
        <dbReference type="EMBL" id="KAJ4457192.1"/>
    </source>
</evidence>
<evidence type="ECO:0000256" key="1">
    <source>
        <dbReference type="SAM" id="Coils"/>
    </source>
</evidence>
<sequence>MRTGHSILPCLQYTRGTIDPLGVVRLKAHENRFAQAERSSEDATAAMEQLRHERDALEAALAEANEQAAADETSRARLVADLAQQKKATVALQAELEALKLTQKFLGHSGRVSQDKMDLMKVTNDVLAQVIIAPGRYCPWSLLPLVAIAPGRYCPWSLLPLVAIAPGRYCPWSLLPLVAIAPGRYCPWSLLPLVAIAPGRYCPWSLLPLVAIAPGRYCPWSLLPLLSAVRDEKAALEQEVKALRFANLQGRVQETIRPREVAMVAEDRLSDADLTAKLLRRNLQQLTATTLVPAPAPPTPATLLGRPAEKLAATPLRAGVGAGATSTVAATNALIDSLLTSQMLPPPPPQLSQPLQQRQQSPAILPSTEGTTTTPASALERLAAVLGGNASTLGLAFAGGGPTGLACSARFPNADALDAKPTGVVAPFCINKLPTWSSLVGGGWGLAETIH</sequence>
<organism evidence="3 4">
    <name type="scientific">Paratrimastix pyriformis</name>
    <dbReference type="NCBI Taxonomy" id="342808"/>
    <lineage>
        <taxon>Eukaryota</taxon>
        <taxon>Metamonada</taxon>
        <taxon>Preaxostyla</taxon>
        <taxon>Paratrimastigidae</taxon>
        <taxon>Paratrimastix</taxon>
    </lineage>
</organism>
<feature type="compositionally biased region" description="Low complexity" evidence="2">
    <location>
        <begin position="352"/>
        <end position="362"/>
    </location>
</feature>
<feature type="region of interest" description="Disordered" evidence="2">
    <location>
        <begin position="340"/>
        <end position="373"/>
    </location>
</feature>
<keyword evidence="1" id="KW-0175">Coiled coil</keyword>
<dbReference type="EMBL" id="JAPMOS010000052">
    <property type="protein sequence ID" value="KAJ4457192.1"/>
    <property type="molecule type" value="Genomic_DNA"/>
</dbReference>
<evidence type="ECO:0000313" key="4">
    <source>
        <dbReference type="Proteomes" id="UP001141327"/>
    </source>
</evidence>
<reference evidence="3" key="1">
    <citation type="journal article" date="2022" name="bioRxiv">
        <title>Genomics of Preaxostyla Flagellates Illuminates Evolutionary Transitions and the Path Towards Mitochondrial Loss.</title>
        <authorList>
            <person name="Novak L.V.F."/>
            <person name="Treitli S.C."/>
            <person name="Pyrih J."/>
            <person name="Halakuc P."/>
            <person name="Pipaliya S.V."/>
            <person name="Vacek V."/>
            <person name="Brzon O."/>
            <person name="Soukal P."/>
            <person name="Eme L."/>
            <person name="Dacks J.B."/>
            <person name="Karnkowska A."/>
            <person name="Elias M."/>
            <person name="Hampl V."/>
        </authorList>
    </citation>
    <scope>NUCLEOTIDE SEQUENCE</scope>
    <source>
        <strain evidence="3">RCP-MX</strain>
    </source>
</reference>
<proteinExistence type="predicted"/>
<evidence type="ECO:0000256" key="2">
    <source>
        <dbReference type="SAM" id="MobiDB-lite"/>
    </source>
</evidence>
<accession>A0ABQ8UFP9</accession>
<protein>
    <submittedName>
        <fullName evidence="3">Uncharacterized protein</fullName>
    </submittedName>
</protein>
<name>A0ABQ8UFP9_9EUKA</name>
<gene>
    <name evidence="3" type="ORF">PAPYR_7357</name>
</gene>